<dbReference type="InterPro" id="IPR000537">
    <property type="entry name" value="UbiA_prenyltransferase"/>
</dbReference>
<dbReference type="Gene3D" id="1.20.120.1780">
    <property type="entry name" value="UbiA prenyltransferase"/>
    <property type="match status" value="1"/>
</dbReference>
<dbReference type="GO" id="GO:0016765">
    <property type="term" value="F:transferase activity, transferring alkyl or aryl (other than methyl) groups"/>
    <property type="evidence" value="ECO:0007669"/>
    <property type="project" value="InterPro"/>
</dbReference>
<feature type="transmembrane region" description="Helical" evidence="5">
    <location>
        <begin position="250"/>
        <end position="268"/>
    </location>
</feature>
<feature type="transmembrane region" description="Helical" evidence="5">
    <location>
        <begin position="128"/>
        <end position="156"/>
    </location>
</feature>
<keyword evidence="2 5" id="KW-0812">Transmembrane</keyword>
<evidence type="ECO:0000256" key="5">
    <source>
        <dbReference type="SAM" id="Phobius"/>
    </source>
</evidence>
<evidence type="ECO:0000256" key="2">
    <source>
        <dbReference type="ARBA" id="ARBA00022692"/>
    </source>
</evidence>
<feature type="transmembrane region" description="Helical" evidence="5">
    <location>
        <begin position="99"/>
        <end position="116"/>
    </location>
</feature>
<dbReference type="GO" id="GO:0016020">
    <property type="term" value="C:membrane"/>
    <property type="evidence" value="ECO:0007669"/>
    <property type="project" value="UniProtKB-SubCell"/>
</dbReference>
<evidence type="ECO:0000256" key="4">
    <source>
        <dbReference type="ARBA" id="ARBA00023136"/>
    </source>
</evidence>
<dbReference type="AlphaFoldDB" id="A0A0S8GGW0"/>
<dbReference type="CDD" id="cd13961">
    <property type="entry name" value="PT_UbiA_DGGGPS"/>
    <property type="match status" value="1"/>
</dbReference>
<dbReference type="EMBL" id="LJUO01000037">
    <property type="protein sequence ID" value="KPK72243.1"/>
    <property type="molecule type" value="Genomic_DNA"/>
</dbReference>
<comment type="caution">
    <text evidence="6">The sequence shown here is derived from an EMBL/GenBank/DDBJ whole genome shotgun (WGS) entry which is preliminary data.</text>
</comment>
<comment type="subcellular location">
    <subcellularLocation>
        <location evidence="1">Membrane</location>
        <topology evidence="1">Multi-pass membrane protein</topology>
    </subcellularLocation>
</comment>
<evidence type="ECO:0008006" key="8">
    <source>
        <dbReference type="Google" id="ProtNLM"/>
    </source>
</evidence>
<keyword evidence="4 5" id="KW-0472">Membrane</keyword>
<dbReference type="PANTHER" id="PTHR42723">
    <property type="entry name" value="CHLOROPHYLL SYNTHASE"/>
    <property type="match status" value="1"/>
</dbReference>
<dbReference type="Pfam" id="PF01040">
    <property type="entry name" value="UbiA"/>
    <property type="match status" value="1"/>
</dbReference>
<protein>
    <recommendedName>
        <fullName evidence="8">Geranylgeranylglycerol-phosphate geranylgeranyltransferase</fullName>
    </recommendedName>
</protein>
<reference evidence="6 7" key="1">
    <citation type="journal article" date="2015" name="Microbiome">
        <title>Genomic resolution of linkages in carbon, nitrogen, and sulfur cycling among widespread estuary sediment bacteria.</title>
        <authorList>
            <person name="Baker B.J."/>
            <person name="Lazar C.S."/>
            <person name="Teske A.P."/>
            <person name="Dick G.J."/>
        </authorList>
    </citation>
    <scope>NUCLEOTIDE SEQUENCE [LARGE SCALE GENOMIC DNA]</scope>
    <source>
        <strain evidence="6">SM23_60</strain>
    </source>
</reference>
<dbReference type="InterPro" id="IPR044878">
    <property type="entry name" value="UbiA_sf"/>
</dbReference>
<dbReference type="InterPro" id="IPR050475">
    <property type="entry name" value="Prenyltransferase_related"/>
</dbReference>
<feature type="transmembrane region" description="Helical" evidence="5">
    <location>
        <begin position="74"/>
        <end position="93"/>
    </location>
</feature>
<name>A0A0S8GGW0_UNCW3</name>
<evidence type="ECO:0000256" key="1">
    <source>
        <dbReference type="ARBA" id="ARBA00004141"/>
    </source>
</evidence>
<evidence type="ECO:0000256" key="3">
    <source>
        <dbReference type="ARBA" id="ARBA00022989"/>
    </source>
</evidence>
<dbReference type="PANTHER" id="PTHR42723:SF1">
    <property type="entry name" value="CHLOROPHYLL SYNTHASE, CHLOROPLASTIC"/>
    <property type="match status" value="1"/>
</dbReference>
<organism evidence="6 7">
    <name type="scientific">candidate division WOR_3 bacterium SM23_60</name>
    <dbReference type="NCBI Taxonomy" id="1703780"/>
    <lineage>
        <taxon>Bacteria</taxon>
        <taxon>Bacteria division WOR-3</taxon>
    </lineage>
</organism>
<dbReference type="Proteomes" id="UP000051096">
    <property type="component" value="Unassembled WGS sequence"/>
</dbReference>
<sequence length="269" mass="29038">MGYVAIIRPVNCLIASASVLIGAWIGQSIVLSPALLLACLIAFVVCAFGNIMNDLSDIEIDRVNNPQKPLVAKTANKAVVILVAVIFAVLALVSALSLGFVPFLVVGIASGLLLLYSVKLKRTLVANFLVAFVSGLTFVLGGLVVANSVCIVPFVFSLFIHPPREIIKDVIDRKGDKNAGVSSLPIRFGVERAYTVGALFVGILIILLPFPFFLRLLKLRYILIVLLCAYPLLLYMLIKLLKKPRESELPVLSTVLKLTMVIGLVAMIP</sequence>
<accession>A0A0S8GGW0</accession>
<feature type="transmembrane region" description="Helical" evidence="5">
    <location>
        <begin position="12"/>
        <end position="29"/>
    </location>
</feature>
<dbReference type="Gene3D" id="1.10.357.140">
    <property type="entry name" value="UbiA prenyltransferase"/>
    <property type="match status" value="1"/>
</dbReference>
<evidence type="ECO:0000313" key="7">
    <source>
        <dbReference type="Proteomes" id="UP000051096"/>
    </source>
</evidence>
<feature type="transmembrane region" description="Helical" evidence="5">
    <location>
        <begin position="35"/>
        <end position="53"/>
    </location>
</feature>
<keyword evidence="3 5" id="KW-1133">Transmembrane helix</keyword>
<gene>
    <name evidence="6" type="ORF">AMJ87_05315</name>
</gene>
<feature type="transmembrane region" description="Helical" evidence="5">
    <location>
        <begin position="221"/>
        <end position="238"/>
    </location>
</feature>
<feature type="transmembrane region" description="Helical" evidence="5">
    <location>
        <begin position="193"/>
        <end position="214"/>
    </location>
</feature>
<proteinExistence type="predicted"/>
<evidence type="ECO:0000313" key="6">
    <source>
        <dbReference type="EMBL" id="KPK72243.1"/>
    </source>
</evidence>